<evidence type="ECO:0000313" key="1">
    <source>
        <dbReference type="EMBL" id="KAJ8877994.1"/>
    </source>
</evidence>
<comment type="caution">
    <text evidence="1">The sequence shown here is derived from an EMBL/GenBank/DDBJ whole genome shotgun (WGS) entry which is preliminary data.</text>
</comment>
<reference evidence="1 2" key="1">
    <citation type="submission" date="2023-02" db="EMBL/GenBank/DDBJ databases">
        <title>LHISI_Scaffold_Assembly.</title>
        <authorList>
            <person name="Stuart O.P."/>
            <person name="Cleave R."/>
            <person name="Magrath M.J.L."/>
            <person name="Mikheyev A.S."/>
        </authorList>
    </citation>
    <scope>NUCLEOTIDE SEQUENCE [LARGE SCALE GENOMIC DNA]</scope>
    <source>
        <strain evidence="1">Daus_M_001</strain>
        <tissue evidence="1">Leg muscle</tissue>
    </source>
</reference>
<sequence>MIVNGIAELNRTLSLYRTQRVNARLNHMMSEKSTHFRRGMLSAFQMTRNTISEHFNKPMWGGGNWGEDAGKHPCYSLSHKQVHLFNHSDDSHIYSCVYGYYRCYPTPQMAFTWTGSTMFDLQKKVRKVDSFVRQTVPAALLPKWSSRRPGKLRQRRLQPTAKVASSHRPSRFIGVLRAQLTRRHCTREFLGVLAMGYGFNMAYAILQSGKLQQLATSLPLPKNAPWDSYRANEVASPVVESIRNAPRSDSGQPGPTAPWIPRRAATKCRDQHTHSGDVRAQMIQLSAAVDSEPAGLVYQLGVAQLVCRIYTAGLYRATATGGFVRGGKHVRSRIGTRNYVHHVRAKATLWSAIWQRVGPHVPPPPPKISMRRLVFSILCARLQSSLTTGLLALCENSLLHESVSPIATLRDSLPGREGACEIGAYSADSLRTRPQYGVTFQQPVRTTFAIQRLIDKLRVGSQSEDGALLGTPEFREKISRPVVFHNTLAQIHFHDGIVPVLRLERQSPISISLQESMFCWSLLSLNAILLVKPVFPALAAYQPMECRVHRFPIECSFVRNRRLVTKGNRGQSPVWVTPDFRKRDSCRTTLVGGPLPFPPPPPPNSCRRNLLKTTKKVWDDFGLCVVRRGKMKILLKQNYFALLYANAKLPTIMQTNFRKAPQVATCLQHHVQSTFQRRDIAHLGSQYASGSSLQGTCEPGGLTRFTSTLQIETSPSAPLRRHYSYHCQENARKTRISPITKANRVQFPDGPLPQFRSGDRAGLCRWSAGFLGDLLFPPPFHSGASPYSLQSSSSAFKSSLLRAAEISSLTLGTEVINNANGRIRNEIAAGARGDKAIINQSTLPGGLICVAGRKLWDQLPKEDFAVIADNGEPIKIRNQFHHTIVIKLKQCPIRYVGKLRSFIGSARRVNTALSQNMLNFTVLYILELALVLHWLLRRCEVSPIFIGPTVIGLHNWEVLDYRLRDTQGVSDEDLTCPRNNNANFAVLAPRAKHYKHNLSLGCLLEPSRVCTPAHHQCKYNPLLTFFGLCARQTRSFLPLTRRVAVLTVEVSEIALFERQTCYFVYHDVFPVTFQVPSQTDMFRQFVRRQRQLERILNMPISTVRWLSAVIVEGVYWASLLQEESSTVWTNGSNFIETRVLSSNLNVPGKYAPINKHFTIAYPNHVQFTQKGSDFTSGQQPMNKRRRLLDTDVLWYGINAVFILLLAHVSLSGDSFQPDWANQNSATLTPSVRDSLAGTYNRWRLLTFELGGLLNIKVLYVLEPVSFLHWMLIRRDATPFLIALHVIGAHNCEVFIYWRIVTHGVSLAIGAECSREGDIFEANARRVIAPPEVSAAFSGRQEGSPLTDKRDDNPYLACVLAQRALWIGSLTHTHGCRSSAPTTCCPLPAVHTPRCCHVY</sequence>
<name>A0ABQ9H110_9NEOP</name>
<protein>
    <submittedName>
        <fullName evidence="1">Uncharacterized protein</fullName>
    </submittedName>
</protein>
<accession>A0ABQ9H110</accession>
<keyword evidence="2" id="KW-1185">Reference proteome</keyword>
<dbReference type="EMBL" id="JARBHB010000008">
    <property type="protein sequence ID" value="KAJ8877994.1"/>
    <property type="molecule type" value="Genomic_DNA"/>
</dbReference>
<organism evidence="1 2">
    <name type="scientific">Dryococelus australis</name>
    <dbReference type="NCBI Taxonomy" id="614101"/>
    <lineage>
        <taxon>Eukaryota</taxon>
        <taxon>Metazoa</taxon>
        <taxon>Ecdysozoa</taxon>
        <taxon>Arthropoda</taxon>
        <taxon>Hexapoda</taxon>
        <taxon>Insecta</taxon>
        <taxon>Pterygota</taxon>
        <taxon>Neoptera</taxon>
        <taxon>Polyneoptera</taxon>
        <taxon>Phasmatodea</taxon>
        <taxon>Verophasmatodea</taxon>
        <taxon>Anareolatae</taxon>
        <taxon>Phasmatidae</taxon>
        <taxon>Eurycanthinae</taxon>
        <taxon>Dryococelus</taxon>
    </lineage>
</organism>
<dbReference type="Proteomes" id="UP001159363">
    <property type="component" value="Chromosome 7"/>
</dbReference>
<gene>
    <name evidence="1" type="ORF">PR048_022457</name>
</gene>
<evidence type="ECO:0000313" key="2">
    <source>
        <dbReference type="Proteomes" id="UP001159363"/>
    </source>
</evidence>
<proteinExistence type="predicted"/>